<feature type="domain" description="Peptidase S8/S53" evidence="12">
    <location>
        <begin position="253"/>
        <end position="510"/>
    </location>
</feature>
<dbReference type="Pfam" id="PF02225">
    <property type="entry name" value="PA"/>
    <property type="match status" value="1"/>
</dbReference>
<sequence>MMKKSSMLKPVALALSTVILASPILGNASTQPPVNVLNNQEEALKQLIESEENNVSSGQGKHQITLITGDVVTVTEIGEGKSVIDVKPANGIEDRTRIITADNETYVIPEEAMPLVAADKIDQDLFNITELVKNGYTDKGSTALPMIVQYKESKVRTASSANLPKAPEGSRRTKVLESIRAAAVSVDKSQAKKLWNAVTDQVVQEDASENERTEVILDQEIEKIWLDGKVEASLEQSVTQVGAPTAWNLGIDGTGVKVAVLDTGIDPNHPDIAGKIKDSKSFVPGENILDYNSHGTHVASTVLGTGAASNGKNKGVAPGAELLVGKVLANNGSGLNSWIIDGMEWAAQNADIVNMSLGSQQPSDGTDPMSQALNKITEETGTLFVVAAGNNGSEGSIGAPGAADKALTIGAVSKTDTIASFTSKGPRIGDSGLKPDMSAPGVGIIAARSQYSSGQGAYKSLNGTSMATPHVAGAAAILKQKHPNWTKEDIKEALMSNTKKLKYVPYEVGTGRLDIPASLGEVRATGSIYFGFFDWPHEEEESVERTITYTNDGDKPITLDLTAELLDKSGKPAPAEILQLSDNQVTIPAKGKASIKVEAAVNLVSPGATLQGHIYAKADGKPVVHTSMSLVKEGELYSMKIRPIDRDGSPNLAYVTLYSPKLGPKFYTVNGERELRLPPDTYTVTSLMDVDTKTDQSGVAFVGNPEVKLTKDTVIELDARKANEVVVKAPREAEDSYRRMDYTRVFKQGGVGEQWTLPVVHDKVYAVPLDGVEEGTFEFSTRWRLVKPVLDMRYRDQVIDDLPQGGVTNLEGNHNLKVVYAKKGAASDYEGLDVKGKAVIIERSAEVTPKERGKAAIAAGVKLLIVVNDTPQEIRESYLNREEYSKNIPLAVTAVSGVEGKELIAAAQKGNFVLPVKGTPYSPYSYDLISVYQDKIPNETLIYAPKEEELSKVDTSYHSDDKNGEDGEEWRYDFRPTRTVDHVIGWHALKFPHKREEWISAPEGSKWYQKTGLYKGKTYWEMRDKLVDYDPGDRLEQHWYKSVVRPTFGPGFFYPYRQGNIFYLNVPNWGDADSGHAGFMDPEQNEKKLTLYQEDKFVVEQKSQALLSYLYNHPKERTQYRLVGESSRDAEVFRSSVRTKTEWTFWSAYEGPEKTTVPLLELGYDVKTDIYNRVQASSATEIALSAEHMEDAVGAGKIEGATLEVSFDEGQTWKDVPLTADGDKWKGIIKNPNEPGGSVSLRAAAWDDAGNKINQDVIKAYILK</sequence>
<dbReference type="Gene3D" id="3.40.50.200">
    <property type="entry name" value="Peptidase S8/S53 domain"/>
    <property type="match status" value="1"/>
</dbReference>
<keyword evidence="4 9" id="KW-0645">Protease</keyword>
<evidence type="ECO:0000256" key="4">
    <source>
        <dbReference type="ARBA" id="ARBA00022670"/>
    </source>
</evidence>
<dbReference type="SUPFAM" id="SSF52743">
    <property type="entry name" value="Subtilisin-like"/>
    <property type="match status" value="1"/>
</dbReference>
<dbReference type="InterPro" id="IPR000209">
    <property type="entry name" value="Peptidase_S8/S53_dom"/>
</dbReference>
<dbReference type="GO" id="GO:0004252">
    <property type="term" value="F:serine-type endopeptidase activity"/>
    <property type="evidence" value="ECO:0007669"/>
    <property type="project" value="UniProtKB-UniRule"/>
</dbReference>
<dbReference type="InterPro" id="IPR015500">
    <property type="entry name" value="Peptidase_S8_subtilisin-rel"/>
</dbReference>
<feature type="signal peptide" evidence="11">
    <location>
        <begin position="1"/>
        <end position="21"/>
    </location>
</feature>
<feature type="chain" id="PRO_5039581013" description="Peptidase" evidence="11">
    <location>
        <begin position="22"/>
        <end position="1264"/>
    </location>
</feature>
<feature type="active site" description="Charge relay system" evidence="8 9">
    <location>
        <position position="465"/>
    </location>
</feature>
<dbReference type="InterPro" id="IPR003137">
    <property type="entry name" value="PA_domain"/>
</dbReference>
<evidence type="ECO:0000259" key="12">
    <source>
        <dbReference type="Pfam" id="PF00082"/>
    </source>
</evidence>
<proteinExistence type="inferred from homology"/>
<dbReference type="PANTHER" id="PTHR43806:SF65">
    <property type="entry name" value="SERINE PROTEASE APRX"/>
    <property type="match status" value="1"/>
</dbReference>
<organism evidence="14 15">
    <name type="scientific">Fictibacillus phosphorivorans</name>
    <dbReference type="NCBI Taxonomy" id="1221500"/>
    <lineage>
        <taxon>Bacteria</taxon>
        <taxon>Bacillati</taxon>
        <taxon>Bacillota</taxon>
        <taxon>Bacilli</taxon>
        <taxon>Bacillales</taxon>
        <taxon>Fictibacillaceae</taxon>
        <taxon>Fictibacillus</taxon>
    </lineage>
</organism>
<evidence type="ECO:0000256" key="9">
    <source>
        <dbReference type="PROSITE-ProRule" id="PRU01240"/>
    </source>
</evidence>
<dbReference type="InterPro" id="IPR023828">
    <property type="entry name" value="Peptidase_S8_Ser-AS"/>
</dbReference>
<dbReference type="InterPro" id="IPR046450">
    <property type="entry name" value="PA_dom_sf"/>
</dbReference>
<keyword evidence="2" id="KW-0134">Cell wall</keyword>
<dbReference type="Proteomes" id="UP000076567">
    <property type="component" value="Unassembled WGS sequence"/>
</dbReference>
<comment type="similarity">
    <text evidence="1 9 10">Belongs to the peptidase S8 family.</text>
</comment>
<dbReference type="InterPro" id="IPR036852">
    <property type="entry name" value="Peptidase_S8/S53_dom_sf"/>
</dbReference>
<evidence type="ECO:0000256" key="1">
    <source>
        <dbReference type="ARBA" id="ARBA00011073"/>
    </source>
</evidence>
<evidence type="ECO:0000256" key="11">
    <source>
        <dbReference type="SAM" id="SignalP"/>
    </source>
</evidence>
<keyword evidence="6 9" id="KW-0378">Hydrolase</keyword>
<gene>
    <name evidence="14" type="ORF">AWM68_12875</name>
</gene>
<feature type="active site" description="Charge relay system" evidence="8 9">
    <location>
        <position position="262"/>
    </location>
</feature>
<keyword evidence="15" id="KW-1185">Reference proteome</keyword>
<evidence type="ECO:0000313" key="14">
    <source>
        <dbReference type="EMBL" id="KZE63999.1"/>
    </source>
</evidence>
<evidence type="ECO:0000256" key="3">
    <source>
        <dbReference type="ARBA" id="ARBA00022525"/>
    </source>
</evidence>
<dbReference type="GO" id="GO:0006508">
    <property type="term" value="P:proteolysis"/>
    <property type="evidence" value="ECO:0007669"/>
    <property type="project" value="UniProtKB-KW"/>
</dbReference>
<evidence type="ECO:0000256" key="2">
    <source>
        <dbReference type="ARBA" id="ARBA00022512"/>
    </source>
</evidence>
<dbReference type="PIRSF" id="PIRSF037852">
    <property type="entry name" value="Subtilisin_rel_SAV5721"/>
    <property type="match status" value="1"/>
</dbReference>
<evidence type="ECO:0000256" key="7">
    <source>
        <dbReference type="ARBA" id="ARBA00022825"/>
    </source>
</evidence>
<feature type="active site" description="Charge relay system" evidence="8 9">
    <location>
        <position position="294"/>
    </location>
</feature>
<dbReference type="AlphaFoldDB" id="A0A161RRQ8"/>
<evidence type="ECO:0000256" key="8">
    <source>
        <dbReference type="PIRSR" id="PIRSR615500-1"/>
    </source>
</evidence>
<accession>A0A161RRQ8</accession>
<dbReference type="PROSITE" id="PS00138">
    <property type="entry name" value="SUBTILASE_SER"/>
    <property type="match status" value="1"/>
</dbReference>
<evidence type="ECO:0000256" key="5">
    <source>
        <dbReference type="ARBA" id="ARBA00022729"/>
    </source>
</evidence>
<dbReference type="PROSITE" id="PS51892">
    <property type="entry name" value="SUBTILASE"/>
    <property type="match status" value="1"/>
</dbReference>
<dbReference type="InterPro" id="IPR017296">
    <property type="entry name" value="Peptidase_S8A_SAM-P45"/>
</dbReference>
<evidence type="ECO:0000259" key="13">
    <source>
        <dbReference type="Pfam" id="PF02225"/>
    </source>
</evidence>
<keyword evidence="3" id="KW-0964">Secreted</keyword>
<dbReference type="PROSITE" id="PS00136">
    <property type="entry name" value="SUBTILASE_ASP"/>
    <property type="match status" value="1"/>
</dbReference>
<dbReference type="EMBL" id="LRFC01000038">
    <property type="protein sequence ID" value="KZE63999.1"/>
    <property type="molecule type" value="Genomic_DNA"/>
</dbReference>
<reference evidence="15" key="1">
    <citation type="submission" date="2016-01" db="EMBL/GenBank/DDBJ databases">
        <title>Draft genome of Chromobacterium sp. F49.</title>
        <authorList>
            <person name="Hong K.W."/>
        </authorList>
    </citation>
    <scope>NUCLEOTIDE SEQUENCE [LARGE SCALE GENOMIC DNA]</scope>
    <source>
        <strain evidence="15">P7IIIA</strain>
    </source>
</reference>
<dbReference type="InterPro" id="IPR022398">
    <property type="entry name" value="Peptidase_S8_His-AS"/>
</dbReference>
<dbReference type="Pfam" id="PF00082">
    <property type="entry name" value="Peptidase_S8"/>
    <property type="match status" value="1"/>
</dbReference>
<feature type="domain" description="PA" evidence="13">
    <location>
        <begin position="817"/>
        <end position="903"/>
    </location>
</feature>
<evidence type="ECO:0008006" key="16">
    <source>
        <dbReference type="Google" id="ProtNLM"/>
    </source>
</evidence>
<dbReference type="InterPro" id="IPR023827">
    <property type="entry name" value="Peptidase_S8_Asp-AS"/>
</dbReference>
<dbReference type="Gene3D" id="3.50.30.30">
    <property type="match status" value="1"/>
</dbReference>
<dbReference type="PRINTS" id="PR00723">
    <property type="entry name" value="SUBTILISIN"/>
</dbReference>
<dbReference type="InterPro" id="IPR050131">
    <property type="entry name" value="Peptidase_S8_subtilisin-like"/>
</dbReference>
<dbReference type="PROSITE" id="PS00137">
    <property type="entry name" value="SUBTILASE_HIS"/>
    <property type="match status" value="1"/>
</dbReference>
<protein>
    <recommendedName>
        <fullName evidence="16">Peptidase</fullName>
    </recommendedName>
</protein>
<evidence type="ECO:0000313" key="15">
    <source>
        <dbReference type="Proteomes" id="UP000076567"/>
    </source>
</evidence>
<keyword evidence="5 11" id="KW-0732">Signal</keyword>
<name>A0A161RRQ8_9BACL</name>
<evidence type="ECO:0000256" key="6">
    <source>
        <dbReference type="ARBA" id="ARBA00022801"/>
    </source>
</evidence>
<dbReference type="PANTHER" id="PTHR43806">
    <property type="entry name" value="PEPTIDASE S8"/>
    <property type="match status" value="1"/>
</dbReference>
<comment type="caution">
    <text evidence="14">The sequence shown here is derived from an EMBL/GenBank/DDBJ whole genome shotgun (WGS) entry which is preliminary data.</text>
</comment>
<dbReference type="SUPFAM" id="SSF52025">
    <property type="entry name" value="PA domain"/>
    <property type="match status" value="1"/>
</dbReference>
<keyword evidence="7 9" id="KW-0720">Serine protease</keyword>
<evidence type="ECO:0000256" key="10">
    <source>
        <dbReference type="RuleBase" id="RU003355"/>
    </source>
</evidence>